<feature type="region of interest" description="Disordered" evidence="1">
    <location>
        <begin position="1"/>
        <end position="64"/>
    </location>
</feature>
<keyword evidence="3" id="KW-1185">Reference proteome</keyword>
<dbReference type="AlphaFoldDB" id="A0A9W7L7W1"/>
<comment type="caution">
    <text evidence="2">The sequence shown here is derived from an EMBL/GenBank/DDBJ whole genome shotgun (WGS) entry which is preliminary data.</text>
</comment>
<accession>A0A9W7L7W1</accession>
<evidence type="ECO:0000313" key="2">
    <source>
        <dbReference type="EMBL" id="GMI36487.1"/>
    </source>
</evidence>
<dbReference type="OrthoDB" id="10426988at2759"/>
<protein>
    <submittedName>
        <fullName evidence="2">Uncharacterized protein</fullName>
    </submittedName>
</protein>
<proteinExistence type="predicted"/>
<sequence>MDDVKLRKRKKATQFTPSPAPSLAPTRKRKYNTTTKNTRVTRTGEKLLTASGSAPRSSKREKTVYKKDNDDYRNEVVGGWLGSSTRPKAVKKVGKNVGGNIAVKKRDKTTTTTKTTSGAPKKSVEKQGQTWVSGFGPNRVEYAWDGGKKLTIRTFVEGGVLKEKVKEFWSVARAREKFWRGWVEREGPPDTQTARVVV</sequence>
<feature type="region of interest" description="Disordered" evidence="1">
    <location>
        <begin position="107"/>
        <end position="128"/>
    </location>
</feature>
<feature type="compositionally biased region" description="Basic residues" evidence="1">
    <location>
        <begin position="1"/>
        <end position="12"/>
    </location>
</feature>
<reference evidence="2" key="1">
    <citation type="submission" date="2022-07" db="EMBL/GenBank/DDBJ databases">
        <title>Genome analysis of Parmales, a sister group of diatoms, reveals the evolutionary specialization of diatoms from phago-mixotrophs to photoautotrophs.</title>
        <authorList>
            <person name="Ban H."/>
            <person name="Sato S."/>
            <person name="Yoshikawa S."/>
            <person name="Kazumasa Y."/>
            <person name="Nakamura Y."/>
            <person name="Ichinomiya M."/>
            <person name="Saitoh K."/>
            <person name="Sato N."/>
            <person name="Blanc-Mathieu R."/>
            <person name="Endo H."/>
            <person name="Kuwata A."/>
            <person name="Ogata H."/>
        </authorList>
    </citation>
    <scope>NUCLEOTIDE SEQUENCE</scope>
</reference>
<dbReference type="Proteomes" id="UP001165082">
    <property type="component" value="Unassembled WGS sequence"/>
</dbReference>
<evidence type="ECO:0000313" key="3">
    <source>
        <dbReference type="Proteomes" id="UP001165082"/>
    </source>
</evidence>
<feature type="compositionally biased region" description="Low complexity" evidence="1">
    <location>
        <begin position="32"/>
        <end position="41"/>
    </location>
</feature>
<dbReference type="EMBL" id="BRXZ01007946">
    <property type="protein sequence ID" value="GMI36487.1"/>
    <property type="molecule type" value="Genomic_DNA"/>
</dbReference>
<name>A0A9W7L7W1_9STRA</name>
<organism evidence="2 3">
    <name type="scientific">Triparma retinervis</name>
    <dbReference type="NCBI Taxonomy" id="2557542"/>
    <lineage>
        <taxon>Eukaryota</taxon>
        <taxon>Sar</taxon>
        <taxon>Stramenopiles</taxon>
        <taxon>Ochrophyta</taxon>
        <taxon>Bolidophyceae</taxon>
        <taxon>Parmales</taxon>
        <taxon>Triparmaceae</taxon>
        <taxon>Triparma</taxon>
    </lineage>
</organism>
<gene>
    <name evidence="2" type="ORF">TrRE_jg3595</name>
</gene>
<evidence type="ECO:0000256" key="1">
    <source>
        <dbReference type="SAM" id="MobiDB-lite"/>
    </source>
</evidence>